<dbReference type="Gene3D" id="3.30.60.30">
    <property type="match status" value="2"/>
</dbReference>
<dbReference type="Pfam" id="PF07648">
    <property type="entry name" value="Kazal_2"/>
    <property type="match status" value="2"/>
</dbReference>
<sequence>MAATGVHPQGKPQRQPAHTHKIAAAVCYDKICLQTYRPVCGTDGRTYSNACELRLAACKDSSIEKAHDGKCTECGDQVCDETYEPVCGTDGRTYKNACALRAAICVNPDLDFQSPGICGNDYENPCNLVDCPEDYPKCVLEKVECVAPPFPCPPMARCVKANE</sequence>
<evidence type="ECO:0000313" key="4">
    <source>
        <dbReference type="EMBL" id="CAD7234924.1"/>
    </source>
</evidence>
<dbReference type="OrthoDB" id="6356737at2759"/>
<evidence type="ECO:0000256" key="3">
    <source>
        <dbReference type="ARBA" id="ARBA00023157"/>
    </source>
</evidence>
<proteinExistence type="predicted"/>
<name>A0A7R8WTV6_9CRUS</name>
<dbReference type="InterPro" id="IPR036058">
    <property type="entry name" value="Kazal_dom_sf"/>
</dbReference>
<protein>
    <submittedName>
        <fullName evidence="4">Uncharacterized protein</fullName>
    </submittedName>
</protein>
<accession>A0A7R8WTV6</accession>
<dbReference type="PROSITE" id="PS51465">
    <property type="entry name" value="KAZAL_2"/>
    <property type="match status" value="2"/>
</dbReference>
<reference evidence="4" key="1">
    <citation type="submission" date="2020-11" db="EMBL/GenBank/DDBJ databases">
        <authorList>
            <person name="Tran Van P."/>
        </authorList>
    </citation>
    <scope>NUCLEOTIDE SEQUENCE</scope>
</reference>
<dbReference type="PANTHER" id="PTHR10913:SF45">
    <property type="entry name" value="FOLLISTATIN, ISOFORM A-RELATED"/>
    <property type="match status" value="1"/>
</dbReference>
<dbReference type="EMBL" id="OB670476">
    <property type="protein sequence ID" value="CAD7234924.1"/>
    <property type="molecule type" value="Genomic_DNA"/>
</dbReference>
<evidence type="ECO:0000256" key="1">
    <source>
        <dbReference type="ARBA" id="ARBA00022690"/>
    </source>
</evidence>
<dbReference type="AlphaFoldDB" id="A0A7R8WTV6"/>
<dbReference type="InterPro" id="IPR050653">
    <property type="entry name" value="Prot_Inhib_GrowthFact_Antg"/>
</dbReference>
<keyword evidence="3" id="KW-1015">Disulfide bond</keyword>
<dbReference type="GO" id="GO:0005576">
    <property type="term" value="C:extracellular region"/>
    <property type="evidence" value="ECO:0007669"/>
    <property type="project" value="TreeGrafter"/>
</dbReference>
<evidence type="ECO:0000256" key="2">
    <source>
        <dbReference type="ARBA" id="ARBA00022900"/>
    </source>
</evidence>
<dbReference type="PANTHER" id="PTHR10913">
    <property type="entry name" value="FOLLISTATIN-RELATED"/>
    <property type="match status" value="1"/>
</dbReference>
<gene>
    <name evidence="4" type="ORF">CTOB1V02_LOCUS12740</name>
</gene>
<organism evidence="4">
    <name type="scientific">Cyprideis torosa</name>
    <dbReference type="NCBI Taxonomy" id="163714"/>
    <lineage>
        <taxon>Eukaryota</taxon>
        <taxon>Metazoa</taxon>
        <taxon>Ecdysozoa</taxon>
        <taxon>Arthropoda</taxon>
        <taxon>Crustacea</taxon>
        <taxon>Oligostraca</taxon>
        <taxon>Ostracoda</taxon>
        <taxon>Podocopa</taxon>
        <taxon>Podocopida</taxon>
        <taxon>Cytherocopina</taxon>
        <taxon>Cytheroidea</taxon>
        <taxon>Cytherideidae</taxon>
        <taxon>Cyprideis</taxon>
    </lineage>
</organism>
<keyword evidence="1" id="KW-0646">Protease inhibitor</keyword>
<keyword evidence="2" id="KW-0722">Serine protease inhibitor</keyword>
<dbReference type="CDD" id="cd00104">
    <property type="entry name" value="KAZAL_FS"/>
    <property type="match status" value="2"/>
</dbReference>
<dbReference type="SUPFAM" id="SSF100895">
    <property type="entry name" value="Kazal-type serine protease inhibitors"/>
    <property type="match status" value="2"/>
</dbReference>
<dbReference type="SMART" id="SM00280">
    <property type="entry name" value="KAZAL"/>
    <property type="match status" value="2"/>
</dbReference>
<dbReference type="InterPro" id="IPR002350">
    <property type="entry name" value="Kazal_dom"/>
</dbReference>